<accession>A0ABR1EY63</accession>
<dbReference type="Pfam" id="PF02759">
    <property type="entry name" value="RUN"/>
    <property type="match status" value="1"/>
</dbReference>
<evidence type="ECO:0000256" key="5">
    <source>
        <dbReference type="SAM" id="Coils"/>
    </source>
</evidence>
<gene>
    <name evidence="9" type="primary">Necator_chrX.g26395</name>
    <name evidence="9" type="ORF">RB195_026228</name>
</gene>
<evidence type="ECO:0000256" key="4">
    <source>
        <dbReference type="ARBA" id="ARBA00022927"/>
    </source>
</evidence>
<feature type="domain" description="CNH" evidence="7">
    <location>
        <begin position="563"/>
        <end position="823"/>
    </location>
</feature>
<evidence type="ECO:0000256" key="2">
    <source>
        <dbReference type="ARBA" id="ARBA00022448"/>
    </source>
</evidence>
<dbReference type="Gene3D" id="1.20.58.900">
    <property type="match status" value="1"/>
</dbReference>
<dbReference type="InterPro" id="IPR058732">
    <property type="entry name" value="RUNDC1_M"/>
</dbReference>
<evidence type="ECO:0000313" key="9">
    <source>
        <dbReference type="EMBL" id="KAK6766826.1"/>
    </source>
</evidence>
<dbReference type="InterPro" id="IPR037213">
    <property type="entry name" value="Run_dom_sf"/>
</dbReference>
<dbReference type="PANTHER" id="PTHR12894:SF27">
    <property type="entry name" value="TRANSFORMING GROWTH FACTOR-BETA RECEPTOR-ASSOCIATED PROTEIN 1"/>
    <property type="match status" value="1"/>
</dbReference>
<dbReference type="PROSITE" id="PS50219">
    <property type="entry name" value="CNH"/>
    <property type="match status" value="1"/>
</dbReference>
<feature type="region of interest" description="Disordered" evidence="6">
    <location>
        <begin position="20"/>
        <end position="54"/>
    </location>
</feature>
<proteinExistence type="predicted"/>
<dbReference type="CDD" id="cd17683">
    <property type="entry name" value="RUN_RUNDC1"/>
    <property type="match status" value="1"/>
</dbReference>
<dbReference type="PANTHER" id="PTHR12894">
    <property type="entry name" value="CNH DOMAIN CONTAINING"/>
    <property type="match status" value="1"/>
</dbReference>
<dbReference type="InterPro" id="IPR032914">
    <property type="entry name" value="Vam6/VPS39/TRAP1"/>
</dbReference>
<feature type="domain" description="RUN" evidence="8">
    <location>
        <begin position="345"/>
        <end position="531"/>
    </location>
</feature>
<dbReference type="Pfam" id="PF26030">
    <property type="entry name" value="RUNDC1"/>
    <property type="match status" value="1"/>
</dbReference>
<evidence type="ECO:0000256" key="1">
    <source>
        <dbReference type="ARBA" id="ARBA00004496"/>
    </source>
</evidence>
<evidence type="ECO:0000256" key="6">
    <source>
        <dbReference type="SAM" id="MobiDB-lite"/>
    </source>
</evidence>
<protein>
    <recommendedName>
        <fullName evidence="11">CNH domain-containing protein</fullName>
    </recommendedName>
</protein>
<keyword evidence="4" id="KW-0653">Protein transport</keyword>
<keyword evidence="10" id="KW-1185">Reference proteome</keyword>
<organism evidence="9 10">
    <name type="scientific">Necator americanus</name>
    <name type="common">Human hookworm</name>
    <dbReference type="NCBI Taxonomy" id="51031"/>
    <lineage>
        <taxon>Eukaryota</taxon>
        <taxon>Metazoa</taxon>
        <taxon>Ecdysozoa</taxon>
        <taxon>Nematoda</taxon>
        <taxon>Chromadorea</taxon>
        <taxon>Rhabditida</taxon>
        <taxon>Rhabditina</taxon>
        <taxon>Rhabditomorpha</taxon>
        <taxon>Strongyloidea</taxon>
        <taxon>Ancylostomatidae</taxon>
        <taxon>Bunostominae</taxon>
        <taxon>Necator</taxon>
    </lineage>
</organism>
<dbReference type="SMART" id="SM00593">
    <property type="entry name" value="RUN"/>
    <property type="match status" value="1"/>
</dbReference>
<sequence>MIESSDGDCLVNLHRSLSSTKLDPSGDDDADTTSDTEWRSARLSSSDDNSSSFNDAVRVQQLEEEQERLNNSLFSISSHFAQVQFRLKQISEAKGEDREALLKDLQDFAFKGCADMNELKRLRSESEGGEVLEIQKQRQNELLKQLREQLEDLERIAYENGEGDMPSTLILQKQKAVLDELHEKMSLNLELDKMSVADIQKHVDNALKQLVNPFKEKQQLVEQLQTQIVDLERFVSYLQKENSSQEGSPAKAITSSQFTASKPKPSGFFGLVSGSTKRFQKNQLKNTLRGNHYGDERARLQLAVDATQRVLEKYTLLSIEGTSAKSELQEVDVLNDEIFERSEEEVVSVVRRQLCPSLKALLEHGMLSETLSLRSLPSSLGFGCFVKRNGYPTKATPLQHVWDVILFFYDSKNGRELNEAPVRKLSQSFKLENVAGKSITSKQILLTTIENIVSSHARLRRSKDAQWKAFVSAAMNEKKLPAWLRIIFRSRNVVEMCYNSWSYVARTGCEELYTFLEDLHKYNVELPRSWQLAGSSIMDASVASVDLFELKPCCEISTRLGPDEQISATGGSSSQIFVGTSNARIFHLKKHPKGFKVAGNLELQIKREIRQIEFASALDILLVLCDNILFDILLNSFEIVSSRSSVQSVAVNSNPIVDDAFCLQTAIATTSKQIHICERRNGKTDTIQKLTTDGIVSAIAFSRLTICFASNGMYNIYHVDSKTVIPLFPFDPQVVRPQICSIENDFLVTGMDGLLISVTAQGVSTRPPLVIPSIAVSALVYNAPYVYIRSSEDMWIVSLEDARISQSLKIDEGKVLCSLDGEIFAASKQKLFTVSMTSVEKQVDVLISHHKFEEALALYERNLKQHFSDDNLSNFVALKKKVAFQYLEEHNFEKAAELLISAEIDPQEVVTNSLSLPAESDSETQERNQFLEEYLLQIRDYRFALSSRSFIDSYLLELYVAKDNPEPILSLENYHPDYAESAAFLENSGYHHYAAQLWLQGGDEKKAWAIWKRLSSEELKDACFKPEEVLECMPNISDNQLLLDVISWMITLRPEQCIKVILSTPGLDTLAVKHVLDGDVKLMRLYLESLPLTEDIAKDLCEIYIKGMISGDTCCRHRFRRLILKVNPAVRRAIYDQLPADYGVERLLCDSSQSAADVLDKVVTIYRDYDAAETICSHFSPSQPDICLNLLKYMELDKNSDLPDAAARIHSLLKCMGEAVDSRKVINVLPPSIGFEQVSDFLKRSVASVQKEQQIAHSMVSLLERSIKLEKENLPNKKIVIEDKTVCAVCKEAVSNSDTLSYLRTGYIIHTKCMKHENLCPLTNAILTLSE</sequence>
<evidence type="ECO:0000259" key="8">
    <source>
        <dbReference type="PROSITE" id="PS50826"/>
    </source>
</evidence>
<dbReference type="EMBL" id="JAVFWL010000006">
    <property type="protein sequence ID" value="KAK6766826.1"/>
    <property type="molecule type" value="Genomic_DNA"/>
</dbReference>
<evidence type="ECO:0008006" key="11">
    <source>
        <dbReference type="Google" id="ProtNLM"/>
    </source>
</evidence>
<name>A0ABR1EY63_NECAM</name>
<comment type="caution">
    <text evidence="9">The sequence shown here is derived from an EMBL/GenBank/DDBJ whole genome shotgun (WGS) entry which is preliminary data.</text>
</comment>
<feature type="coiled-coil region" evidence="5">
    <location>
        <begin position="214"/>
        <end position="241"/>
    </location>
</feature>
<feature type="compositionally biased region" description="Low complexity" evidence="6">
    <location>
        <begin position="44"/>
        <end position="54"/>
    </location>
</feature>
<keyword evidence="2" id="KW-0813">Transport</keyword>
<keyword evidence="3" id="KW-0963">Cytoplasm</keyword>
<dbReference type="PROSITE" id="PS50826">
    <property type="entry name" value="RUN"/>
    <property type="match status" value="1"/>
</dbReference>
<evidence type="ECO:0000259" key="7">
    <source>
        <dbReference type="PROSITE" id="PS50219"/>
    </source>
</evidence>
<feature type="compositionally biased region" description="Acidic residues" evidence="6">
    <location>
        <begin position="25"/>
        <end position="34"/>
    </location>
</feature>
<dbReference type="InterPro" id="IPR001180">
    <property type="entry name" value="CNH_dom"/>
</dbReference>
<evidence type="ECO:0000313" key="10">
    <source>
        <dbReference type="Proteomes" id="UP001303046"/>
    </source>
</evidence>
<dbReference type="SUPFAM" id="SSF50978">
    <property type="entry name" value="WD40 repeat-like"/>
    <property type="match status" value="1"/>
</dbReference>
<evidence type="ECO:0000256" key="3">
    <source>
        <dbReference type="ARBA" id="ARBA00022490"/>
    </source>
</evidence>
<comment type="subcellular location">
    <subcellularLocation>
        <location evidence="1">Cytoplasm</location>
    </subcellularLocation>
</comment>
<dbReference type="SUPFAM" id="SSF140741">
    <property type="entry name" value="RUN domain-like"/>
    <property type="match status" value="1"/>
</dbReference>
<keyword evidence="5" id="KW-0175">Coiled coil</keyword>
<reference evidence="9 10" key="1">
    <citation type="submission" date="2023-08" db="EMBL/GenBank/DDBJ databases">
        <title>A Necator americanus chromosomal reference genome.</title>
        <authorList>
            <person name="Ilik V."/>
            <person name="Petrzelkova K.J."/>
            <person name="Pardy F."/>
            <person name="Fuh T."/>
            <person name="Niatou-Singa F.S."/>
            <person name="Gouil Q."/>
            <person name="Baker L."/>
            <person name="Ritchie M.E."/>
            <person name="Jex A.R."/>
            <person name="Gazzola D."/>
            <person name="Li H."/>
            <person name="Toshio Fujiwara R."/>
            <person name="Zhan B."/>
            <person name="Aroian R.V."/>
            <person name="Pafco B."/>
            <person name="Schwarz E.M."/>
        </authorList>
    </citation>
    <scope>NUCLEOTIDE SEQUENCE [LARGE SCALE GENOMIC DNA]</scope>
    <source>
        <strain evidence="9 10">Aroian</strain>
        <tissue evidence="9">Whole animal</tissue>
    </source>
</reference>
<dbReference type="InterPro" id="IPR004012">
    <property type="entry name" value="Run_dom"/>
</dbReference>
<dbReference type="Pfam" id="PF00780">
    <property type="entry name" value="CNH"/>
    <property type="match status" value="1"/>
</dbReference>
<dbReference type="InterPro" id="IPR036322">
    <property type="entry name" value="WD40_repeat_dom_sf"/>
</dbReference>
<dbReference type="Proteomes" id="UP001303046">
    <property type="component" value="Unassembled WGS sequence"/>
</dbReference>
<feature type="coiled-coil region" evidence="5">
    <location>
        <begin position="129"/>
        <end position="156"/>
    </location>
</feature>